<dbReference type="EMBL" id="CM000135">
    <property type="protein sequence ID" value="EEC66456.1"/>
    <property type="molecule type" value="Genomic_DNA"/>
</dbReference>
<dbReference type="Proteomes" id="UP000007015">
    <property type="component" value="Chromosome 10"/>
</dbReference>
<name>B8BFJ6_ORYSI</name>
<dbReference type="InterPro" id="IPR050317">
    <property type="entry name" value="Plant_Fungal_Acyltransferase"/>
</dbReference>
<dbReference type="Gramene" id="BGIOSGA032420-TA">
    <property type="protein sequence ID" value="BGIOSGA032420-PA"/>
    <property type="gene ID" value="BGIOSGA032420"/>
</dbReference>
<comment type="similarity">
    <text evidence="1">Belongs to the plant acyltransferase family.</text>
</comment>
<keyword evidence="5" id="KW-1185">Reference proteome</keyword>
<dbReference type="PANTHER" id="PTHR31642:SF314">
    <property type="entry name" value="SPERMIDINE HYDROXYCINNAMOYLTRANSFERASE 2"/>
    <property type="match status" value="1"/>
</dbReference>
<evidence type="ECO:0000313" key="4">
    <source>
        <dbReference type="EMBL" id="EEC66456.1"/>
    </source>
</evidence>
<reference evidence="4 5" key="1">
    <citation type="journal article" date="2005" name="PLoS Biol.">
        <title>The genomes of Oryza sativa: a history of duplications.</title>
        <authorList>
            <person name="Yu J."/>
            <person name="Wang J."/>
            <person name="Lin W."/>
            <person name="Li S."/>
            <person name="Li H."/>
            <person name="Zhou J."/>
            <person name="Ni P."/>
            <person name="Dong W."/>
            <person name="Hu S."/>
            <person name="Zeng C."/>
            <person name="Zhang J."/>
            <person name="Zhang Y."/>
            <person name="Li R."/>
            <person name="Xu Z."/>
            <person name="Li S."/>
            <person name="Li X."/>
            <person name="Zheng H."/>
            <person name="Cong L."/>
            <person name="Lin L."/>
            <person name="Yin J."/>
            <person name="Geng J."/>
            <person name="Li G."/>
            <person name="Shi J."/>
            <person name="Liu J."/>
            <person name="Lv H."/>
            <person name="Li J."/>
            <person name="Wang J."/>
            <person name="Deng Y."/>
            <person name="Ran L."/>
            <person name="Shi X."/>
            <person name="Wang X."/>
            <person name="Wu Q."/>
            <person name="Li C."/>
            <person name="Ren X."/>
            <person name="Wang J."/>
            <person name="Wang X."/>
            <person name="Li D."/>
            <person name="Liu D."/>
            <person name="Zhang X."/>
            <person name="Ji Z."/>
            <person name="Zhao W."/>
            <person name="Sun Y."/>
            <person name="Zhang Z."/>
            <person name="Bao J."/>
            <person name="Han Y."/>
            <person name="Dong L."/>
            <person name="Ji J."/>
            <person name="Chen P."/>
            <person name="Wu S."/>
            <person name="Liu J."/>
            <person name="Xiao Y."/>
            <person name="Bu D."/>
            <person name="Tan J."/>
            <person name="Yang L."/>
            <person name="Ye C."/>
            <person name="Zhang J."/>
            <person name="Xu J."/>
            <person name="Zhou Y."/>
            <person name="Yu Y."/>
            <person name="Zhang B."/>
            <person name="Zhuang S."/>
            <person name="Wei H."/>
            <person name="Liu B."/>
            <person name="Lei M."/>
            <person name="Yu H."/>
            <person name="Li Y."/>
            <person name="Xu H."/>
            <person name="Wei S."/>
            <person name="He X."/>
            <person name="Fang L."/>
            <person name="Zhang Z."/>
            <person name="Zhang Y."/>
            <person name="Huang X."/>
            <person name="Su Z."/>
            <person name="Tong W."/>
            <person name="Li J."/>
            <person name="Tong Z."/>
            <person name="Li S."/>
            <person name="Ye J."/>
            <person name="Wang L."/>
            <person name="Fang L."/>
            <person name="Lei T."/>
            <person name="Chen C."/>
            <person name="Chen H."/>
            <person name="Xu Z."/>
            <person name="Li H."/>
            <person name="Huang H."/>
            <person name="Zhang F."/>
            <person name="Xu H."/>
            <person name="Li N."/>
            <person name="Zhao C."/>
            <person name="Li S."/>
            <person name="Dong L."/>
            <person name="Huang Y."/>
            <person name="Li L."/>
            <person name="Xi Y."/>
            <person name="Qi Q."/>
            <person name="Li W."/>
            <person name="Zhang B."/>
            <person name="Hu W."/>
            <person name="Zhang Y."/>
            <person name="Tian X."/>
            <person name="Jiao Y."/>
            <person name="Liang X."/>
            <person name="Jin J."/>
            <person name="Gao L."/>
            <person name="Zheng W."/>
            <person name="Hao B."/>
            <person name="Liu S."/>
            <person name="Wang W."/>
            <person name="Yuan L."/>
            <person name="Cao M."/>
            <person name="McDermott J."/>
            <person name="Samudrala R."/>
            <person name="Wang J."/>
            <person name="Wong G.K."/>
            <person name="Yang H."/>
        </authorList>
    </citation>
    <scope>NUCLEOTIDE SEQUENCE [LARGE SCALE GENOMIC DNA]</scope>
    <source>
        <strain evidence="5">cv. 93-11</strain>
    </source>
</reference>
<dbReference type="HOGENOM" id="CLU_1148810_0_0_1"/>
<evidence type="ECO:0000256" key="1">
    <source>
        <dbReference type="ARBA" id="ARBA00009861"/>
    </source>
</evidence>
<evidence type="ECO:0000256" key="3">
    <source>
        <dbReference type="ARBA" id="ARBA00023315"/>
    </source>
</evidence>
<dbReference type="InterPro" id="IPR023213">
    <property type="entry name" value="CAT-like_dom_sf"/>
</dbReference>
<proteinExistence type="inferred from homology"/>
<dbReference type="Gene3D" id="3.30.559.10">
    <property type="entry name" value="Chloramphenicol acetyltransferase-like domain"/>
    <property type="match status" value="2"/>
</dbReference>
<protein>
    <submittedName>
        <fullName evidence="4">Uncharacterized protein</fullName>
    </submittedName>
</protein>
<evidence type="ECO:0000313" key="5">
    <source>
        <dbReference type="Proteomes" id="UP000007015"/>
    </source>
</evidence>
<gene>
    <name evidence="4" type="ORF">OsI_32517</name>
</gene>
<keyword evidence="2" id="KW-0808">Transferase</keyword>
<dbReference type="GO" id="GO:0050734">
    <property type="term" value="F:hydroxycinnamoyltransferase activity"/>
    <property type="evidence" value="ECO:0007669"/>
    <property type="project" value="UniProtKB-ARBA"/>
</dbReference>
<dbReference type="AlphaFoldDB" id="B8BFJ6"/>
<dbReference type="PANTHER" id="PTHR31642">
    <property type="entry name" value="TRICHOTHECENE 3-O-ACETYLTRANSFERASE"/>
    <property type="match status" value="1"/>
</dbReference>
<accession>B8BFJ6</accession>
<keyword evidence="3" id="KW-0012">Acyltransferase</keyword>
<sequence length="242" mass="26440">MVELVCEARLRVREEYVRSTVDLMALLRGRGMVFDGVYVVSNLTRLFAELDFGHGEWVVSGMAQPMLATFLVRCRNGDDEDAVAASMLLPPPPTRDGRAMTPPPRAPWPALHGLPAARCRAVAVPHGGAALCPAPASAYLPLSMRGRRWLHIPEGYYGNALAYSITDDSASDLCGATLAQMVELVCEARLRVTEEYGRSTVDLMASLRGHDTVFDGVYVVSDLGAGSGWSSAWPSRCWRRSW</sequence>
<evidence type="ECO:0000256" key="2">
    <source>
        <dbReference type="ARBA" id="ARBA00022679"/>
    </source>
</evidence>
<dbReference type="STRING" id="39946.B8BFJ6"/>
<organism evidence="4 5">
    <name type="scientific">Oryza sativa subsp. indica</name>
    <name type="common">Rice</name>
    <dbReference type="NCBI Taxonomy" id="39946"/>
    <lineage>
        <taxon>Eukaryota</taxon>
        <taxon>Viridiplantae</taxon>
        <taxon>Streptophyta</taxon>
        <taxon>Embryophyta</taxon>
        <taxon>Tracheophyta</taxon>
        <taxon>Spermatophyta</taxon>
        <taxon>Magnoliopsida</taxon>
        <taxon>Liliopsida</taxon>
        <taxon>Poales</taxon>
        <taxon>Poaceae</taxon>
        <taxon>BOP clade</taxon>
        <taxon>Oryzoideae</taxon>
        <taxon>Oryzeae</taxon>
        <taxon>Oryzinae</taxon>
        <taxon>Oryza</taxon>
        <taxon>Oryza sativa</taxon>
    </lineage>
</organism>